<sequence length="58" mass="5899">MAGNLVGTPRDPGRAAGNLVGTPRGRAARNLVGTPRDVNRFPGTPPGGRPLKPARLSG</sequence>
<dbReference type="Proteomes" id="UP000540685">
    <property type="component" value="Unassembled WGS sequence"/>
</dbReference>
<name>A0A7W9II61_9ACTN</name>
<keyword evidence="3" id="KW-1185">Reference proteome</keyword>
<proteinExistence type="predicted"/>
<dbReference type="EMBL" id="JACHMP010000001">
    <property type="protein sequence ID" value="MBB5821011.1"/>
    <property type="molecule type" value="Genomic_DNA"/>
</dbReference>
<feature type="region of interest" description="Disordered" evidence="1">
    <location>
        <begin position="1"/>
        <end position="58"/>
    </location>
</feature>
<dbReference type="AlphaFoldDB" id="A0A7W9II61"/>
<evidence type="ECO:0000313" key="2">
    <source>
        <dbReference type="EMBL" id="MBB5821011.1"/>
    </source>
</evidence>
<accession>A0A7W9II61</accession>
<dbReference type="RefSeq" id="WP_184548765.1">
    <property type="nucleotide sequence ID" value="NZ_JACHMP010000001.1"/>
</dbReference>
<organism evidence="2 3">
    <name type="scientific">Streptosporangium becharense</name>
    <dbReference type="NCBI Taxonomy" id="1816182"/>
    <lineage>
        <taxon>Bacteria</taxon>
        <taxon>Bacillati</taxon>
        <taxon>Actinomycetota</taxon>
        <taxon>Actinomycetes</taxon>
        <taxon>Streptosporangiales</taxon>
        <taxon>Streptosporangiaceae</taxon>
        <taxon>Streptosporangium</taxon>
    </lineage>
</organism>
<evidence type="ECO:0000313" key="3">
    <source>
        <dbReference type="Proteomes" id="UP000540685"/>
    </source>
</evidence>
<protein>
    <submittedName>
        <fullName evidence="2">Uncharacterized protein</fullName>
    </submittedName>
</protein>
<reference evidence="2 3" key="1">
    <citation type="submission" date="2020-08" db="EMBL/GenBank/DDBJ databases">
        <title>Sequencing the genomes of 1000 actinobacteria strains.</title>
        <authorList>
            <person name="Klenk H.-P."/>
        </authorList>
    </citation>
    <scope>NUCLEOTIDE SEQUENCE [LARGE SCALE GENOMIC DNA]</scope>
    <source>
        <strain evidence="2 3">DSM 46887</strain>
    </source>
</reference>
<evidence type="ECO:0000256" key="1">
    <source>
        <dbReference type="SAM" id="MobiDB-lite"/>
    </source>
</evidence>
<gene>
    <name evidence="2" type="ORF">F4562_004073</name>
</gene>
<comment type="caution">
    <text evidence="2">The sequence shown here is derived from an EMBL/GenBank/DDBJ whole genome shotgun (WGS) entry which is preliminary data.</text>
</comment>